<keyword evidence="3" id="KW-1185">Reference proteome</keyword>
<dbReference type="RefSeq" id="WP_050519896.1">
    <property type="nucleotide sequence ID" value="NZ_FOCO01000034.1"/>
</dbReference>
<name>A0A1H8KS98_9RHOB</name>
<dbReference type="OrthoDB" id="5120525at2"/>
<dbReference type="Gene3D" id="2.30.110.10">
    <property type="entry name" value="Electron Transport, Fmn-binding Protein, Chain A"/>
    <property type="match status" value="1"/>
</dbReference>
<accession>A0A1H8KS98</accession>
<evidence type="ECO:0000313" key="2">
    <source>
        <dbReference type="EMBL" id="SEN95288.1"/>
    </source>
</evidence>
<dbReference type="InterPro" id="IPR024624">
    <property type="entry name" value="Pyridox_Oxase_Alr4036_FMN-bd"/>
</dbReference>
<evidence type="ECO:0000259" key="1">
    <source>
        <dbReference type="Pfam" id="PF12766"/>
    </source>
</evidence>
<reference evidence="2 3" key="1">
    <citation type="submission" date="2016-10" db="EMBL/GenBank/DDBJ databases">
        <authorList>
            <person name="de Groot N.N."/>
        </authorList>
    </citation>
    <scope>NUCLEOTIDE SEQUENCE [LARGE SCALE GENOMIC DNA]</scope>
    <source>
        <strain evidence="2 3">CGMCC 1.10836</strain>
    </source>
</reference>
<dbReference type="STRING" id="1077947.SAMN05216227_103412"/>
<dbReference type="SUPFAM" id="SSF50475">
    <property type="entry name" value="FMN-binding split barrel"/>
    <property type="match status" value="1"/>
</dbReference>
<gene>
    <name evidence="2" type="ORF">SAMN05216227_103412</name>
</gene>
<dbReference type="InterPro" id="IPR012349">
    <property type="entry name" value="Split_barrel_FMN-bd"/>
</dbReference>
<dbReference type="EMBL" id="FOCO01000034">
    <property type="protein sequence ID" value="SEN95288.1"/>
    <property type="molecule type" value="Genomic_DNA"/>
</dbReference>
<dbReference type="Pfam" id="PF12766">
    <property type="entry name" value="Pyridox_oxase_2"/>
    <property type="match status" value="1"/>
</dbReference>
<feature type="domain" description="Pyridoxamine 5'-phosphate oxidase Alr4036 family FMN-binding" evidence="1">
    <location>
        <begin position="30"/>
        <end position="107"/>
    </location>
</feature>
<dbReference type="Proteomes" id="UP000183002">
    <property type="component" value="Unassembled WGS sequence"/>
</dbReference>
<sequence length="189" mass="20337">MTIDPHAWAAELDTLRAQVWARLVRGVGDRHAPARHPTFATVTTDGWPDLRTVVLRGADPVAGMLEVHTDLRSAKVAALRAHPRAGVHVWDASAHLQSRLSVEVAVLTGPEVADIWARVPDPSRQSYGTTPAPGVPIAAALAYLKTPDAASFAVLRCRVVAIDAVHLGPDHRRARFEVGDGWAGQWLAP</sequence>
<dbReference type="AlphaFoldDB" id="A0A1H8KS98"/>
<dbReference type="GO" id="GO:0010181">
    <property type="term" value="F:FMN binding"/>
    <property type="evidence" value="ECO:0007669"/>
    <property type="project" value="InterPro"/>
</dbReference>
<proteinExistence type="predicted"/>
<protein>
    <submittedName>
        <fullName evidence="2">Pyridoxamine 5'-phosphate oxidase</fullName>
    </submittedName>
</protein>
<organism evidence="2 3">
    <name type="scientific">Pseudorhodobacter antarcticus</name>
    <dbReference type="NCBI Taxonomy" id="1077947"/>
    <lineage>
        <taxon>Bacteria</taxon>
        <taxon>Pseudomonadati</taxon>
        <taxon>Pseudomonadota</taxon>
        <taxon>Alphaproteobacteria</taxon>
        <taxon>Rhodobacterales</taxon>
        <taxon>Paracoccaceae</taxon>
        <taxon>Pseudorhodobacter</taxon>
    </lineage>
</organism>
<evidence type="ECO:0000313" key="3">
    <source>
        <dbReference type="Proteomes" id="UP000183002"/>
    </source>
</evidence>